<dbReference type="SUPFAM" id="SSF160379">
    <property type="entry name" value="SP0830-like"/>
    <property type="match status" value="1"/>
</dbReference>
<keyword evidence="2" id="KW-1185">Reference proteome</keyword>
<dbReference type="Gene3D" id="3.30.70.1280">
    <property type="entry name" value="SP0830-like domains"/>
    <property type="match status" value="1"/>
</dbReference>
<dbReference type="InterPro" id="IPR012545">
    <property type="entry name" value="DUF1697"/>
</dbReference>
<dbReference type="AlphaFoldDB" id="A0A4U3M9R9"/>
<dbReference type="PANTHER" id="PTHR36439:SF1">
    <property type="entry name" value="DUF1697 DOMAIN-CONTAINING PROTEIN"/>
    <property type="match status" value="1"/>
</dbReference>
<dbReference type="EMBL" id="SZQA01000028">
    <property type="protein sequence ID" value="TKK85330.1"/>
    <property type="molecule type" value="Genomic_DNA"/>
</dbReference>
<evidence type="ECO:0000313" key="1">
    <source>
        <dbReference type="EMBL" id="TKK85330.1"/>
    </source>
</evidence>
<dbReference type="OrthoDB" id="9806494at2"/>
<gene>
    <name evidence="1" type="ORF">FDA94_25800</name>
</gene>
<name>A0A4U3M9R9_9ACTN</name>
<dbReference type="PIRSF" id="PIRSF008502">
    <property type="entry name" value="UCP008502"/>
    <property type="match status" value="1"/>
</dbReference>
<accession>A0A4U3M9R9</accession>
<sequence>MGRVTRYVALLRAVNLGSHKKIAMPDLRAVCADLGHSDVRTYLQSGNIIFSTTEPVVEKVAQDLEEALAARLGLTTEAILRTADQMRALIDGCPIEVSDPTKVSVLFLRDTPATGWVDGFDAGPFIPEQMWTAGREIYFHLPNGTGRAKLPPAVGRRLNTPATMRNWRTVTNLT</sequence>
<dbReference type="Proteomes" id="UP000308705">
    <property type="component" value="Unassembled WGS sequence"/>
</dbReference>
<protein>
    <submittedName>
        <fullName evidence="1">DUF1697 domain-containing protein</fullName>
    </submittedName>
</protein>
<dbReference type="PANTHER" id="PTHR36439">
    <property type="entry name" value="BLL4334 PROTEIN"/>
    <property type="match status" value="1"/>
</dbReference>
<evidence type="ECO:0000313" key="2">
    <source>
        <dbReference type="Proteomes" id="UP000308705"/>
    </source>
</evidence>
<dbReference type="Pfam" id="PF08002">
    <property type="entry name" value="DUF1697"/>
    <property type="match status" value="1"/>
</dbReference>
<reference evidence="1 2" key="1">
    <citation type="submission" date="2019-04" db="EMBL/GenBank/DDBJ databases">
        <title>Herbidospora sp. NEAU-GS14.nov., a novel actinomycete isolated from soil.</title>
        <authorList>
            <person name="Han L."/>
        </authorList>
    </citation>
    <scope>NUCLEOTIDE SEQUENCE [LARGE SCALE GENOMIC DNA]</scope>
    <source>
        <strain evidence="1 2">NEAU-GS14</strain>
    </source>
</reference>
<comment type="caution">
    <text evidence="1">The sequence shown here is derived from an EMBL/GenBank/DDBJ whole genome shotgun (WGS) entry which is preliminary data.</text>
</comment>
<organism evidence="1 2">
    <name type="scientific">Herbidospora galbida</name>
    <dbReference type="NCBI Taxonomy" id="2575442"/>
    <lineage>
        <taxon>Bacteria</taxon>
        <taxon>Bacillati</taxon>
        <taxon>Actinomycetota</taxon>
        <taxon>Actinomycetes</taxon>
        <taxon>Streptosporangiales</taxon>
        <taxon>Streptosporangiaceae</taxon>
        <taxon>Herbidospora</taxon>
    </lineage>
</organism>
<proteinExistence type="predicted"/>